<feature type="compositionally biased region" description="Basic and acidic residues" evidence="1">
    <location>
        <begin position="175"/>
        <end position="196"/>
    </location>
</feature>
<feature type="region of interest" description="Disordered" evidence="1">
    <location>
        <begin position="175"/>
        <end position="198"/>
    </location>
</feature>
<feature type="compositionally biased region" description="Basic and acidic residues" evidence="1">
    <location>
        <begin position="52"/>
        <end position="73"/>
    </location>
</feature>
<keyword evidence="3" id="KW-1185">Reference proteome</keyword>
<dbReference type="EMBL" id="KQ982662">
    <property type="protein sequence ID" value="KYQ52622.1"/>
    <property type="molecule type" value="Genomic_DNA"/>
</dbReference>
<accession>A0A151WXJ0</accession>
<dbReference type="AlphaFoldDB" id="A0A151WXJ0"/>
<feature type="region of interest" description="Disordered" evidence="1">
    <location>
        <begin position="1"/>
        <end position="31"/>
    </location>
</feature>
<reference evidence="2 3" key="1">
    <citation type="submission" date="2015-09" db="EMBL/GenBank/DDBJ databases">
        <title>Trachymyrmex zeteki WGS genome.</title>
        <authorList>
            <person name="Nygaard S."/>
            <person name="Hu H."/>
            <person name="Boomsma J."/>
            <person name="Zhang G."/>
        </authorList>
    </citation>
    <scope>NUCLEOTIDE SEQUENCE [LARGE SCALE GENOMIC DNA]</scope>
    <source>
        <strain evidence="2">Tzet28-1</strain>
        <tissue evidence="2">Whole body</tissue>
    </source>
</reference>
<organism evidence="2 3">
    <name type="scientific">Mycetomoellerius zeteki</name>
    <dbReference type="NCBI Taxonomy" id="64791"/>
    <lineage>
        <taxon>Eukaryota</taxon>
        <taxon>Metazoa</taxon>
        <taxon>Ecdysozoa</taxon>
        <taxon>Arthropoda</taxon>
        <taxon>Hexapoda</taxon>
        <taxon>Insecta</taxon>
        <taxon>Pterygota</taxon>
        <taxon>Neoptera</taxon>
        <taxon>Endopterygota</taxon>
        <taxon>Hymenoptera</taxon>
        <taxon>Apocrita</taxon>
        <taxon>Aculeata</taxon>
        <taxon>Formicoidea</taxon>
        <taxon>Formicidae</taxon>
        <taxon>Myrmicinae</taxon>
        <taxon>Mycetomoellerius</taxon>
    </lineage>
</organism>
<sequence>MAASCMRCNSHTEPQWPSKGGERGGAASVKRSSKAVRSLCTLCVQGTPVFQSRDKDEARKGGLHKTRCEGGRGERRRKKRGRRCARKKLESRKSSPSENDLPFAPREDMRGRREKKERGTRARHALACARIPRGASEFACVRVRRVSGRRPQRSQLGTLNRSSNFLTSCGSPLLREAEERRERERERKRLQSEPRVEPSSLRDACMHACRHGGRMHACMHVRHVIPKRARDTGEE</sequence>
<name>A0A151WXJ0_9HYME</name>
<feature type="region of interest" description="Disordered" evidence="1">
    <location>
        <begin position="51"/>
        <end position="125"/>
    </location>
</feature>
<protein>
    <submittedName>
        <fullName evidence="2">Uncharacterized protein</fullName>
    </submittedName>
</protein>
<feature type="compositionally biased region" description="Basic residues" evidence="1">
    <location>
        <begin position="74"/>
        <end position="86"/>
    </location>
</feature>
<evidence type="ECO:0000313" key="3">
    <source>
        <dbReference type="Proteomes" id="UP000075809"/>
    </source>
</evidence>
<gene>
    <name evidence="2" type="ORF">ALC60_08230</name>
</gene>
<evidence type="ECO:0000256" key="1">
    <source>
        <dbReference type="SAM" id="MobiDB-lite"/>
    </source>
</evidence>
<evidence type="ECO:0000313" key="2">
    <source>
        <dbReference type="EMBL" id="KYQ52622.1"/>
    </source>
</evidence>
<feature type="compositionally biased region" description="Basic and acidic residues" evidence="1">
    <location>
        <begin position="105"/>
        <end position="120"/>
    </location>
</feature>
<proteinExistence type="predicted"/>
<dbReference type="Proteomes" id="UP000075809">
    <property type="component" value="Unassembled WGS sequence"/>
</dbReference>